<evidence type="ECO:0000313" key="3">
    <source>
        <dbReference type="WBParaSite" id="nRc.2.0.1.t28589-RA"/>
    </source>
</evidence>
<organism evidence="2 3">
    <name type="scientific">Romanomermis culicivorax</name>
    <name type="common">Nematode worm</name>
    <dbReference type="NCBI Taxonomy" id="13658"/>
    <lineage>
        <taxon>Eukaryota</taxon>
        <taxon>Metazoa</taxon>
        <taxon>Ecdysozoa</taxon>
        <taxon>Nematoda</taxon>
        <taxon>Enoplea</taxon>
        <taxon>Dorylaimia</taxon>
        <taxon>Mermithida</taxon>
        <taxon>Mermithoidea</taxon>
        <taxon>Mermithidae</taxon>
        <taxon>Romanomermis</taxon>
    </lineage>
</organism>
<feature type="region of interest" description="Disordered" evidence="1">
    <location>
        <begin position="1"/>
        <end position="60"/>
    </location>
</feature>
<feature type="compositionally biased region" description="Basic residues" evidence="1">
    <location>
        <begin position="24"/>
        <end position="60"/>
    </location>
</feature>
<dbReference type="AlphaFoldDB" id="A0A915JQQ0"/>
<proteinExistence type="predicted"/>
<dbReference type="Proteomes" id="UP000887565">
    <property type="component" value="Unplaced"/>
</dbReference>
<protein>
    <submittedName>
        <fullName evidence="3">Uncharacterized protein</fullName>
    </submittedName>
</protein>
<reference evidence="3" key="1">
    <citation type="submission" date="2022-11" db="UniProtKB">
        <authorList>
            <consortium name="WormBaseParasite"/>
        </authorList>
    </citation>
    <scope>IDENTIFICATION</scope>
</reference>
<feature type="compositionally biased region" description="Basic and acidic residues" evidence="1">
    <location>
        <begin position="10"/>
        <end position="23"/>
    </location>
</feature>
<dbReference type="WBParaSite" id="nRc.2.0.1.t28589-RA">
    <property type="protein sequence ID" value="nRc.2.0.1.t28589-RA"/>
    <property type="gene ID" value="nRc.2.0.1.g28589"/>
</dbReference>
<evidence type="ECO:0000313" key="2">
    <source>
        <dbReference type="Proteomes" id="UP000887565"/>
    </source>
</evidence>
<keyword evidence="2" id="KW-1185">Reference proteome</keyword>
<sequence length="186" mass="21356">MGTIKKRKRQKEENKKQKKEKDKNRRQKTKKSKKKKKRKRQKKIKNTKTAKKKEKNVHKPNKSLNASLAALFKFKRLNAWPNATLIFGVRFSLGILSKTPNASLNLACFNRQMCSLYLTSDSDVNVFPPTLLTSKFFDVFSTLPTSKFFNVEVLATSKFPPTSKFPSAFFDVDAKSASLRKASDFI</sequence>
<accession>A0A915JQQ0</accession>
<evidence type="ECO:0000256" key="1">
    <source>
        <dbReference type="SAM" id="MobiDB-lite"/>
    </source>
</evidence>
<name>A0A915JQQ0_ROMCU</name>